<name>A0A417Y068_9ACTN</name>
<dbReference type="Gene3D" id="3.40.630.10">
    <property type="entry name" value="Zn peptidases"/>
    <property type="match status" value="1"/>
</dbReference>
<dbReference type="AlphaFoldDB" id="A0A417Y068"/>
<evidence type="ECO:0000256" key="1">
    <source>
        <dbReference type="SAM" id="MobiDB-lite"/>
    </source>
</evidence>
<evidence type="ECO:0000313" key="4">
    <source>
        <dbReference type="Proteomes" id="UP000283644"/>
    </source>
</evidence>
<dbReference type="SUPFAM" id="SSF53187">
    <property type="entry name" value="Zn-dependent exopeptidases"/>
    <property type="match status" value="1"/>
</dbReference>
<gene>
    <name evidence="3" type="ORF">D0Z08_16770</name>
</gene>
<keyword evidence="4" id="KW-1185">Reference proteome</keyword>
<dbReference type="Gene3D" id="3.50.30.30">
    <property type="match status" value="1"/>
</dbReference>
<dbReference type="SUPFAM" id="SSF52025">
    <property type="entry name" value="PA domain"/>
    <property type="match status" value="1"/>
</dbReference>
<evidence type="ECO:0000259" key="2">
    <source>
        <dbReference type="Pfam" id="PF02225"/>
    </source>
</evidence>
<protein>
    <recommendedName>
        <fullName evidence="2">PA domain-containing protein</fullName>
    </recommendedName>
</protein>
<accession>A0A417Y068</accession>
<dbReference type="Pfam" id="PF02225">
    <property type="entry name" value="PA"/>
    <property type="match status" value="1"/>
</dbReference>
<feature type="compositionally biased region" description="Basic and acidic residues" evidence="1">
    <location>
        <begin position="287"/>
        <end position="299"/>
    </location>
</feature>
<dbReference type="InterPro" id="IPR003137">
    <property type="entry name" value="PA_domain"/>
</dbReference>
<dbReference type="EMBL" id="QXGH01000020">
    <property type="protein sequence ID" value="RHW25981.1"/>
    <property type="molecule type" value="Genomic_DNA"/>
</dbReference>
<dbReference type="Proteomes" id="UP000283644">
    <property type="component" value="Unassembled WGS sequence"/>
</dbReference>
<sequence>MALVVLVATPTSVEADERWCGRTNDSVRKLLECVTVEGVLEHQQAFAEIADANGGTRSAGTPGYDASVDYVEDRLTRAGYVVTRQTFNVFSWEEVGDSALEQTSPTPETYVEGTDFAATPHSEPGDVTASVTPVDIQLGLGNTSTSGCEAADFAGFPAGDIALIQRGTCTFELKAENAAAAGASGVLLFNQGNTTDAGRQGIPAVTLGNDYTAEIPALSATYALGAELAGIPDLEIRLFANVSRTPHHAERHRRVARRRREQRDHGRRPPRLGARGSRYQRQRVRVQRSDRGRRADRQAEAAQQGALRLVGRRGSRPDRLAQLRPLHLRRRRLGLRARRPRRL</sequence>
<dbReference type="InterPro" id="IPR046450">
    <property type="entry name" value="PA_dom_sf"/>
</dbReference>
<evidence type="ECO:0000313" key="3">
    <source>
        <dbReference type="EMBL" id="RHW25981.1"/>
    </source>
</evidence>
<reference evidence="3 4" key="1">
    <citation type="submission" date="2018-09" db="EMBL/GenBank/DDBJ databases">
        <title>Genome sequencing of Nocardioides immobilis CCTCC AB 2017083 for comparison to Nocardioides silvaticus.</title>
        <authorList>
            <person name="Li C."/>
            <person name="Wang G."/>
        </authorList>
    </citation>
    <scope>NUCLEOTIDE SEQUENCE [LARGE SCALE GENOMIC DNA]</scope>
    <source>
        <strain evidence="3 4">CCTCC AB 2017083</strain>
    </source>
</reference>
<feature type="region of interest" description="Disordered" evidence="1">
    <location>
        <begin position="245"/>
        <end position="318"/>
    </location>
</feature>
<comment type="caution">
    <text evidence="3">The sequence shown here is derived from an EMBL/GenBank/DDBJ whole genome shotgun (WGS) entry which is preliminary data.</text>
</comment>
<organism evidence="3 4">
    <name type="scientific">Nocardioides immobilis</name>
    <dbReference type="NCBI Taxonomy" id="2049295"/>
    <lineage>
        <taxon>Bacteria</taxon>
        <taxon>Bacillati</taxon>
        <taxon>Actinomycetota</taxon>
        <taxon>Actinomycetes</taxon>
        <taxon>Propionibacteriales</taxon>
        <taxon>Nocardioidaceae</taxon>
        <taxon>Nocardioides</taxon>
    </lineage>
</organism>
<feature type="domain" description="PA" evidence="2">
    <location>
        <begin position="141"/>
        <end position="228"/>
    </location>
</feature>
<proteinExistence type="predicted"/>
<feature type="compositionally biased region" description="Basic residues" evidence="1">
    <location>
        <begin position="245"/>
        <end position="270"/>
    </location>
</feature>